<evidence type="ECO:0000313" key="1">
    <source>
        <dbReference type="EMBL" id="CUV16428.1"/>
    </source>
</evidence>
<gene>
    <name evidence="1" type="ORF">PSS4_v1_110005</name>
</gene>
<dbReference type="InterPro" id="IPR007435">
    <property type="entry name" value="DUF484"/>
</dbReference>
<dbReference type="PANTHER" id="PTHR38765">
    <property type="entry name" value="DUF484 DOMAIN-CONTAINING PROTEIN"/>
    <property type="match status" value="1"/>
</dbReference>
<dbReference type="InterPro" id="IPR029016">
    <property type="entry name" value="GAF-like_dom_sf"/>
</dbReference>
<name>A0A0S4U2H3_RALSL</name>
<protein>
    <submittedName>
        <fullName evidence="1">Uncharacterized protein</fullName>
    </submittedName>
</protein>
<dbReference type="PANTHER" id="PTHR38765:SF1">
    <property type="entry name" value="DUF484 DOMAIN-CONTAINING PROTEIN"/>
    <property type="match status" value="1"/>
</dbReference>
<accession>A0A0S4U2H3</accession>
<reference evidence="1" key="1">
    <citation type="submission" date="2015-10" db="EMBL/GenBank/DDBJ databases">
        <authorList>
            <person name="Gilbert D.G."/>
        </authorList>
    </citation>
    <scope>NUCLEOTIDE SEQUENCE</scope>
    <source>
        <strain evidence="1">Phyl III-seqv23</strain>
    </source>
</reference>
<dbReference type="Gene3D" id="3.30.450.40">
    <property type="match status" value="1"/>
</dbReference>
<sequence>MSTMNAQDVANYLQTHPAFFEEHAELLAAIQLTSPHSHRAVSLQERQMEILRDKNKHLELKLSDLVRHGNENDRTQQRIHAWTARLLGEADSHALPYAVQDGLREIFEVPAVALRVWQVSEEFAHLEVALGVSEEVRLFAAGLRAPYCGPNAGFEAAGWLELAEGGKGEGDAVQSVAIVTLRVPVRDDADADAGAAPAFGLLVLGSPDARRFHDGMGTTYLAQIGELAAAALNRLRD</sequence>
<dbReference type="Pfam" id="PF04340">
    <property type="entry name" value="DUF484"/>
    <property type="match status" value="1"/>
</dbReference>
<dbReference type="PATRIC" id="fig|305.109.peg.3665"/>
<dbReference type="EMBL" id="LN899821">
    <property type="protein sequence ID" value="CUV16428.1"/>
    <property type="molecule type" value="Genomic_DNA"/>
</dbReference>
<proteinExistence type="predicted"/>
<organism evidence="1">
    <name type="scientific">Ralstonia solanacearum</name>
    <name type="common">Pseudomonas solanacearum</name>
    <dbReference type="NCBI Taxonomy" id="305"/>
    <lineage>
        <taxon>Bacteria</taxon>
        <taxon>Pseudomonadati</taxon>
        <taxon>Pseudomonadota</taxon>
        <taxon>Betaproteobacteria</taxon>
        <taxon>Burkholderiales</taxon>
        <taxon>Burkholderiaceae</taxon>
        <taxon>Ralstonia</taxon>
        <taxon>Ralstonia solanacearum species complex</taxon>
    </lineage>
</organism>
<dbReference type="AlphaFoldDB" id="A0A0S4U2H3"/>